<dbReference type="AlphaFoldDB" id="A0A0N0LTW7"/>
<dbReference type="Proteomes" id="UP000037997">
    <property type="component" value="Unassembled WGS sequence"/>
</dbReference>
<organism evidence="1 2">
    <name type="scientific">Helicobacter pullorum</name>
    <dbReference type="NCBI Taxonomy" id="35818"/>
    <lineage>
        <taxon>Bacteria</taxon>
        <taxon>Pseudomonadati</taxon>
        <taxon>Campylobacterota</taxon>
        <taxon>Epsilonproteobacteria</taxon>
        <taxon>Campylobacterales</taxon>
        <taxon>Helicobacteraceae</taxon>
        <taxon>Helicobacter</taxon>
    </lineage>
</organism>
<evidence type="ECO:0000313" key="1">
    <source>
        <dbReference type="EMBL" id="KPH56391.1"/>
    </source>
</evidence>
<gene>
    <name evidence="1" type="ORF">HPU229334_01300</name>
</gene>
<dbReference type="EMBL" id="JNOC01000015">
    <property type="protein sequence ID" value="KPH56391.1"/>
    <property type="molecule type" value="Genomic_DNA"/>
</dbReference>
<accession>A0A0N0LTW7</accession>
<dbReference type="RefSeq" id="WP_005020502.1">
    <property type="nucleotide sequence ID" value="NZ_CABKNZ010000044.1"/>
</dbReference>
<evidence type="ECO:0000313" key="2">
    <source>
        <dbReference type="Proteomes" id="UP000037997"/>
    </source>
</evidence>
<dbReference type="STRING" id="35818.HPU229336_06365"/>
<protein>
    <submittedName>
        <fullName evidence="1">Uncharacterized protein</fullName>
    </submittedName>
</protein>
<dbReference type="OrthoDB" id="5326682at2"/>
<name>A0A0N0LTW7_9HELI</name>
<reference evidence="1 2" key="1">
    <citation type="submission" date="2014-06" db="EMBL/GenBank/DDBJ databases">
        <title>Helicobacter pullorum isolates in fresh chicken meat - phenotypic and genotypic features.</title>
        <authorList>
            <person name="Borges V."/>
            <person name="Santos A."/>
            <person name="Correia C.B."/>
            <person name="Saraiva M."/>
            <person name="Menard A."/>
            <person name="Vieira L."/>
            <person name="Sampaio D.A."/>
            <person name="Gomes J.P."/>
            <person name="Oleastro M."/>
        </authorList>
    </citation>
    <scope>NUCLEOTIDE SEQUENCE [LARGE SCALE GENOMIC DNA]</scope>
    <source>
        <strain evidence="1 2">229334/12</strain>
    </source>
</reference>
<proteinExistence type="predicted"/>
<dbReference type="PATRIC" id="fig|35818.11.peg.253"/>
<comment type="caution">
    <text evidence="1">The sequence shown here is derived from an EMBL/GenBank/DDBJ whole genome shotgun (WGS) entry which is preliminary data.</text>
</comment>
<sequence length="90" mass="10564">MKSANNRFAELLLQNNISPKKIKLHKKINAYVAFNEINKVWWKYYKNTDILSLSHYAVDYLGDCYEKSLKEQLYKISTDSYGNIVAVNKI</sequence>